<dbReference type="InterPro" id="IPR012464">
    <property type="entry name" value="DUF1676"/>
</dbReference>
<gene>
    <name evidence="2" type="ORF">AAG570_001031</name>
</gene>
<dbReference type="Pfam" id="PF07898">
    <property type="entry name" value="DUF1676"/>
    <property type="match status" value="1"/>
</dbReference>
<dbReference type="AlphaFoldDB" id="A0ABD0YPK0"/>
<reference evidence="2 3" key="1">
    <citation type="submission" date="2024-07" db="EMBL/GenBank/DDBJ databases">
        <title>Chromosome-level genome assembly of the water stick insect Ranatra chinensis (Heteroptera: Nepidae).</title>
        <authorList>
            <person name="Liu X."/>
        </authorList>
    </citation>
    <scope>NUCLEOTIDE SEQUENCE [LARGE SCALE GENOMIC DNA]</scope>
    <source>
        <strain evidence="2">Cailab_2021Rc</strain>
        <tissue evidence="2">Muscle</tissue>
    </source>
</reference>
<feature type="transmembrane region" description="Helical" evidence="1">
    <location>
        <begin position="101"/>
        <end position="117"/>
    </location>
</feature>
<accession>A0ABD0YPK0</accession>
<evidence type="ECO:0000313" key="3">
    <source>
        <dbReference type="Proteomes" id="UP001558652"/>
    </source>
</evidence>
<dbReference type="Proteomes" id="UP001558652">
    <property type="component" value="Unassembled WGS sequence"/>
</dbReference>
<sequence>QILGRVLENCLVRAPSITGCLEGEAASVLGRALKQENINLMPGLALQRTSPDPPQTAEQRAITDPSEKLWDNLQKLMATRSININFSQIAEEGRGKKKKKLLEYMMVAALSMAAFMVPLKLKVIALMAISALFIGKIALVLSGLAGLKKLVGHQHEETTHLHYDNHRNDQNSHYLAYSAHAP</sequence>
<dbReference type="EMBL" id="JBFDAA010000010">
    <property type="protein sequence ID" value="KAL1124402.1"/>
    <property type="molecule type" value="Genomic_DNA"/>
</dbReference>
<evidence type="ECO:0008006" key="4">
    <source>
        <dbReference type="Google" id="ProtNLM"/>
    </source>
</evidence>
<feature type="non-terminal residue" evidence="2">
    <location>
        <position position="1"/>
    </location>
</feature>
<evidence type="ECO:0000256" key="1">
    <source>
        <dbReference type="SAM" id="Phobius"/>
    </source>
</evidence>
<comment type="caution">
    <text evidence="2">The sequence shown here is derived from an EMBL/GenBank/DDBJ whole genome shotgun (WGS) entry which is preliminary data.</text>
</comment>
<feature type="transmembrane region" description="Helical" evidence="1">
    <location>
        <begin position="123"/>
        <end position="147"/>
    </location>
</feature>
<keyword evidence="1" id="KW-0472">Membrane</keyword>
<dbReference type="PANTHER" id="PTHR21879">
    <property type="entry name" value="FI03362P-RELATED-RELATED"/>
    <property type="match status" value="1"/>
</dbReference>
<name>A0ABD0YPK0_9HEMI</name>
<proteinExistence type="predicted"/>
<keyword evidence="1" id="KW-0812">Transmembrane</keyword>
<keyword evidence="1" id="KW-1133">Transmembrane helix</keyword>
<evidence type="ECO:0000313" key="2">
    <source>
        <dbReference type="EMBL" id="KAL1124402.1"/>
    </source>
</evidence>
<organism evidence="2 3">
    <name type="scientific">Ranatra chinensis</name>
    <dbReference type="NCBI Taxonomy" id="642074"/>
    <lineage>
        <taxon>Eukaryota</taxon>
        <taxon>Metazoa</taxon>
        <taxon>Ecdysozoa</taxon>
        <taxon>Arthropoda</taxon>
        <taxon>Hexapoda</taxon>
        <taxon>Insecta</taxon>
        <taxon>Pterygota</taxon>
        <taxon>Neoptera</taxon>
        <taxon>Paraneoptera</taxon>
        <taxon>Hemiptera</taxon>
        <taxon>Heteroptera</taxon>
        <taxon>Panheteroptera</taxon>
        <taxon>Nepomorpha</taxon>
        <taxon>Nepidae</taxon>
        <taxon>Ranatrinae</taxon>
        <taxon>Ranatra</taxon>
    </lineage>
</organism>
<protein>
    <recommendedName>
        <fullName evidence="4">Osiris 9</fullName>
    </recommendedName>
</protein>
<keyword evidence="3" id="KW-1185">Reference proteome</keyword>